<dbReference type="PROSITE" id="PS50023">
    <property type="entry name" value="LIM_DOMAIN_2"/>
    <property type="match status" value="1"/>
</dbReference>
<dbReference type="InterPro" id="IPR001478">
    <property type="entry name" value="PDZ"/>
</dbReference>
<keyword evidence="5 6" id="KW-0440">LIM domain</keyword>
<dbReference type="SMART" id="SM00132">
    <property type="entry name" value="LIM"/>
    <property type="match status" value="1"/>
</dbReference>
<evidence type="ECO:0000256" key="4">
    <source>
        <dbReference type="ARBA" id="ARBA00022833"/>
    </source>
</evidence>
<dbReference type="Pfam" id="PF00412">
    <property type="entry name" value="LIM"/>
    <property type="match status" value="1"/>
</dbReference>
<keyword evidence="2" id="KW-0963">Cytoplasm</keyword>
<evidence type="ECO:0008006" key="12">
    <source>
        <dbReference type="Google" id="ProtNLM"/>
    </source>
</evidence>
<dbReference type="SUPFAM" id="SSF50156">
    <property type="entry name" value="PDZ domain-like"/>
    <property type="match status" value="1"/>
</dbReference>
<evidence type="ECO:0000256" key="6">
    <source>
        <dbReference type="PROSITE-ProRule" id="PRU00125"/>
    </source>
</evidence>
<dbReference type="PROSITE" id="PS50106">
    <property type="entry name" value="PDZ"/>
    <property type="match status" value="1"/>
</dbReference>
<organism evidence="10 11">
    <name type="scientific">Cirrhinus molitorella</name>
    <name type="common">mud carp</name>
    <dbReference type="NCBI Taxonomy" id="172907"/>
    <lineage>
        <taxon>Eukaryota</taxon>
        <taxon>Metazoa</taxon>
        <taxon>Chordata</taxon>
        <taxon>Craniata</taxon>
        <taxon>Vertebrata</taxon>
        <taxon>Euteleostomi</taxon>
        <taxon>Actinopterygii</taxon>
        <taxon>Neopterygii</taxon>
        <taxon>Teleostei</taxon>
        <taxon>Ostariophysi</taxon>
        <taxon>Cypriniformes</taxon>
        <taxon>Cyprinidae</taxon>
        <taxon>Labeoninae</taxon>
        <taxon>Labeonini</taxon>
        <taxon>Cirrhinus</taxon>
    </lineage>
</organism>
<evidence type="ECO:0000256" key="1">
    <source>
        <dbReference type="ARBA" id="ARBA00004496"/>
    </source>
</evidence>
<dbReference type="PROSITE" id="PS00478">
    <property type="entry name" value="LIM_DOMAIN_1"/>
    <property type="match status" value="1"/>
</dbReference>
<evidence type="ECO:0000259" key="9">
    <source>
        <dbReference type="PROSITE" id="PS50106"/>
    </source>
</evidence>
<dbReference type="InterPro" id="IPR036034">
    <property type="entry name" value="PDZ_sf"/>
</dbReference>
<keyword evidence="11" id="KW-1185">Reference proteome</keyword>
<proteinExistence type="predicted"/>
<evidence type="ECO:0000313" key="11">
    <source>
        <dbReference type="Proteomes" id="UP001558613"/>
    </source>
</evidence>
<dbReference type="PANTHER" id="PTHR24214">
    <property type="entry name" value="PDZ AND LIM DOMAIN PROTEIN ZASP"/>
    <property type="match status" value="1"/>
</dbReference>
<dbReference type="SUPFAM" id="SSF57716">
    <property type="entry name" value="Glucocorticoid receptor-like (DNA-binding domain)"/>
    <property type="match status" value="1"/>
</dbReference>
<feature type="domain" description="LIM zinc-binding" evidence="8">
    <location>
        <begin position="241"/>
        <end position="301"/>
    </location>
</feature>
<feature type="domain" description="PDZ" evidence="9">
    <location>
        <begin position="1"/>
        <end position="84"/>
    </location>
</feature>
<dbReference type="SMART" id="SM00228">
    <property type="entry name" value="PDZ"/>
    <property type="match status" value="1"/>
</dbReference>
<dbReference type="InterPro" id="IPR001781">
    <property type="entry name" value="Znf_LIM"/>
</dbReference>
<keyword evidence="3 6" id="KW-0479">Metal-binding</keyword>
<feature type="region of interest" description="Disordered" evidence="7">
    <location>
        <begin position="103"/>
        <end position="135"/>
    </location>
</feature>
<gene>
    <name evidence="10" type="ORF">QQF64_001951</name>
</gene>
<reference evidence="10 11" key="1">
    <citation type="submission" date="2023-09" db="EMBL/GenBank/DDBJ databases">
        <authorList>
            <person name="Wang M."/>
        </authorList>
    </citation>
    <scope>NUCLEOTIDE SEQUENCE [LARGE SCALE GENOMIC DNA]</scope>
    <source>
        <strain evidence="10">GT-2023</strain>
        <tissue evidence="10">Liver</tissue>
    </source>
</reference>
<evidence type="ECO:0000256" key="2">
    <source>
        <dbReference type="ARBA" id="ARBA00022490"/>
    </source>
</evidence>
<dbReference type="EMBL" id="JAYMGO010000010">
    <property type="protein sequence ID" value="KAL1266276.1"/>
    <property type="molecule type" value="Genomic_DNA"/>
</dbReference>
<dbReference type="PANTHER" id="PTHR24214:SF38">
    <property type="entry name" value="PDZ AND LIM DOMAIN PROTEIN ZASP-RELATED"/>
    <property type="match status" value="1"/>
</dbReference>
<comment type="subcellular location">
    <subcellularLocation>
        <location evidence="1">Cytoplasm</location>
    </subcellularLocation>
</comment>
<dbReference type="Gene3D" id="2.30.42.10">
    <property type="match status" value="1"/>
</dbReference>
<evidence type="ECO:0000259" key="8">
    <source>
        <dbReference type="PROSITE" id="PS50023"/>
    </source>
</evidence>
<evidence type="ECO:0000256" key="7">
    <source>
        <dbReference type="SAM" id="MobiDB-lite"/>
    </source>
</evidence>
<dbReference type="Gene3D" id="2.10.110.10">
    <property type="entry name" value="Cysteine Rich Protein"/>
    <property type="match status" value="1"/>
</dbReference>
<name>A0ABR3MNS4_9TELE</name>
<dbReference type="Pfam" id="PF00595">
    <property type="entry name" value="PDZ"/>
    <property type="match status" value="1"/>
</dbReference>
<comment type="caution">
    <text evidence="10">The sequence shown here is derived from an EMBL/GenBank/DDBJ whole genome shotgun (WGS) entry which is preliminary data.</text>
</comment>
<dbReference type="Proteomes" id="UP001558613">
    <property type="component" value="Unassembled WGS sequence"/>
</dbReference>
<feature type="compositionally biased region" description="Polar residues" evidence="7">
    <location>
        <begin position="103"/>
        <end position="113"/>
    </location>
</feature>
<protein>
    <recommendedName>
        <fullName evidence="12">PDZ and LIM domain protein 2</fullName>
    </recommendedName>
</protein>
<dbReference type="InterPro" id="IPR050604">
    <property type="entry name" value="PDZ-LIM_domain"/>
</dbReference>
<accession>A0ABR3MNS4</accession>
<sequence>MTFRVNLTGPPPWGFRICGGRDFKMTLTVSKVCEGGRAGVAGLQVGDVILEINGQHAAAMLNMEARNKIRTSGHYLWLLIERPAKTDIIQHCGHPEPRLPVNLTSCYPPSTQDHSVHPKQTHESVQGLPKSSQRLRVPLERNYIPEQLKQHHKDSTTGHNSSASDCIQAAQNESHTIKKNVSFSYPVWSYGPVDPEELMRIKRRQVQPQQPRQSNTFRILQEALERTSLPSGAVQRSQRFRTCERCGYIIVTQVVKIRERCYRHVECYTCRDCGFSLMEQGHFWVDEELYCEKHAQQRCQTPNGLHLPLTPSKHGCTVVESCSRDVPC</sequence>
<evidence type="ECO:0000256" key="5">
    <source>
        <dbReference type="ARBA" id="ARBA00023038"/>
    </source>
</evidence>
<evidence type="ECO:0000313" key="10">
    <source>
        <dbReference type="EMBL" id="KAL1266276.1"/>
    </source>
</evidence>
<keyword evidence="4 6" id="KW-0862">Zinc</keyword>
<evidence type="ECO:0000256" key="3">
    <source>
        <dbReference type="ARBA" id="ARBA00022723"/>
    </source>
</evidence>